<dbReference type="GO" id="GO:0008270">
    <property type="term" value="F:zinc ion binding"/>
    <property type="evidence" value="ECO:0007669"/>
    <property type="project" value="InterPro"/>
</dbReference>
<evidence type="ECO:0000256" key="5">
    <source>
        <dbReference type="ARBA" id="ARBA00012863"/>
    </source>
</evidence>
<dbReference type="InterPro" id="IPR050138">
    <property type="entry name" value="DHOase/Allantoinase_Hydrolase"/>
</dbReference>
<dbReference type="GO" id="GO:0005737">
    <property type="term" value="C:cytoplasm"/>
    <property type="evidence" value="ECO:0007669"/>
    <property type="project" value="TreeGrafter"/>
</dbReference>
<keyword evidence="11" id="KW-1185">Reference proteome</keyword>
<comment type="cofactor">
    <cofactor evidence="1">
        <name>Zn(2+)</name>
        <dbReference type="ChEBI" id="CHEBI:29105"/>
    </cofactor>
</comment>
<evidence type="ECO:0000313" key="11">
    <source>
        <dbReference type="Proteomes" id="UP000467249"/>
    </source>
</evidence>
<dbReference type="Gene3D" id="3.20.20.140">
    <property type="entry name" value="Metal-dependent hydrolases"/>
    <property type="match status" value="1"/>
</dbReference>
<dbReference type="InterPro" id="IPR011059">
    <property type="entry name" value="Metal-dep_hydrolase_composite"/>
</dbReference>
<dbReference type="NCBIfam" id="TIGR03178">
    <property type="entry name" value="allantoinase"/>
    <property type="match status" value="1"/>
</dbReference>
<evidence type="ECO:0000256" key="4">
    <source>
        <dbReference type="ARBA" id="ARBA00011881"/>
    </source>
</evidence>
<dbReference type="InterPro" id="IPR032466">
    <property type="entry name" value="Metal_Hydrolase"/>
</dbReference>
<evidence type="ECO:0000256" key="7">
    <source>
        <dbReference type="ARBA" id="ARBA00022801"/>
    </source>
</evidence>
<evidence type="ECO:0000256" key="1">
    <source>
        <dbReference type="ARBA" id="ARBA00001947"/>
    </source>
</evidence>
<dbReference type="InterPro" id="IPR006680">
    <property type="entry name" value="Amidohydro-rel"/>
</dbReference>
<evidence type="ECO:0000313" key="10">
    <source>
        <dbReference type="EMBL" id="BBZ76232.1"/>
    </source>
</evidence>
<dbReference type="Pfam" id="PF01979">
    <property type="entry name" value="Amidohydro_1"/>
    <property type="match status" value="1"/>
</dbReference>
<evidence type="ECO:0000256" key="8">
    <source>
        <dbReference type="ARBA" id="ARBA00022833"/>
    </source>
</evidence>
<protein>
    <recommendedName>
        <fullName evidence="5">allantoinase</fullName>
        <ecNumber evidence="5">3.5.2.5</ecNumber>
    </recommendedName>
</protein>
<dbReference type="GO" id="GO:0050897">
    <property type="term" value="F:cobalt ion binding"/>
    <property type="evidence" value="ECO:0007669"/>
    <property type="project" value="InterPro"/>
</dbReference>
<evidence type="ECO:0000259" key="9">
    <source>
        <dbReference type="Pfam" id="PF01979"/>
    </source>
</evidence>
<feature type="domain" description="Amidohydrolase-related" evidence="9">
    <location>
        <begin position="52"/>
        <end position="426"/>
    </location>
</feature>
<dbReference type="InterPro" id="IPR017593">
    <property type="entry name" value="Allantoinase"/>
</dbReference>
<name>A0A6N4W857_9MYCO</name>
<reference evidence="10 11" key="1">
    <citation type="journal article" date="2019" name="Emerg. Microbes Infect.">
        <title>Comprehensive subspecies identification of 175 nontuberculous mycobacteria species based on 7547 genomic profiles.</title>
        <authorList>
            <person name="Matsumoto Y."/>
            <person name="Kinjo T."/>
            <person name="Motooka D."/>
            <person name="Nabeya D."/>
            <person name="Jung N."/>
            <person name="Uechi K."/>
            <person name="Horii T."/>
            <person name="Iida T."/>
            <person name="Fujita J."/>
            <person name="Nakamura S."/>
        </authorList>
    </citation>
    <scope>NUCLEOTIDE SEQUENCE [LARGE SCALE GENOMIC DNA]</scope>
    <source>
        <strain evidence="10 11">JCM 30275</strain>
    </source>
</reference>
<comment type="similarity">
    <text evidence="3">Belongs to the metallo-dependent hydrolases superfamily. Allantoinase family.</text>
</comment>
<keyword evidence="6" id="KW-0479">Metal-binding</keyword>
<dbReference type="PANTHER" id="PTHR43668">
    <property type="entry name" value="ALLANTOINASE"/>
    <property type="match status" value="1"/>
</dbReference>
<accession>A0A6N4W857</accession>
<dbReference type="Proteomes" id="UP000467249">
    <property type="component" value="Chromosome"/>
</dbReference>
<sequence length="444" mass="45982">MVDHVIRARRAVIGGGVRAASIGLQGGVIHTIGEFDEPFPAAEETVLGSELVLLPGLVDTHVHIDDPGTDWEGFASATAAALAGGITTVVDMPLDCDPVTTTAAALDVKRSAAEGACRVDVGFWGGVVPANVTSLAALAGAGVLGFKCFLSESGNPNFPPLGADEFATAMSVVAELDSVMLVHAESARVLAGCVPPAGRGYRQFLQSRPDDVELDAVRMVLDTVAATGARAHIVHVSSAAVLPLLAAAKRSGLPVSAETCPHYLSFAAEDVPDGGTVFAACPPIRAEENRRLLWQGLAEDTLDMVVSDHSPCAPELKDLDGGDFGRAFGGISSLQIALPAVWTQAAALGFGLADVCRWMAQAPAALAGLADRGAITPGRRADFCAFEPDARWVVHADDLLHRHPITPYDGATLTGAVRQVWRGGRVAETKSRGDLLSATGGVRA</sequence>
<comment type="pathway">
    <text evidence="2">Nitrogen metabolism; (S)-allantoin degradation; allantoate from (S)-allantoin: step 1/1.</text>
</comment>
<dbReference type="EC" id="3.5.2.5" evidence="5"/>
<dbReference type="SUPFAM" id="SSF51556">
    <property type="entry name" value="Metallo-dependent hydrolases"/>
    <property type="match status" value="1"/>
</dbReference>
<dbReference type="SUPFAM" id="SSF51338">
    <property type="entry name" value="Composite domain of metallo-dependent hydrolases"/>
    <property type="match status" value="1"/>
</dbReference>
<organism evidence="10 11">
    <name type="scientific">Mycolicibacterium anyangense</name>
    <dbReference type="NCBI Taxonomy" id="1431246"/>
    <lineage>
        <taxon>Bacteria</taxon>
        <taxon>Bacillati</taxon>
        <taxon>Actinomycetota</taxon>
        <taxon>Actinomycetes</taxon>
        <taxon>Mycobacteriales</taxon>
        <taxon>Mycobacteriaceae</taxon>
        <taxon>Mycolicibacterium</taxon>
    </lineage>
</organism>
<dbReference type="AlphaFoldDB" id="A0A6N4W857"/>
<dbReference type="GO" id="GO:0006145">
    <property type="term" value="P:purine nucleobase catabolic process"/>
    <property type="evidence" value="ECO:0007669"/>
    <property type="project" value="TreeGrafter"/>
</dbReference>
<evidence type="ECO:0000256" key="3">
    <source>
        <dbReference type="ARBA" id="ARBA00010368"/>
    </source>
</evidence>
<evidence type="ECO:0000256" key="2">
    <source>
        <dbReference type="ARBA" id="ARBA00004968"/>
    </source>
</evidence>
<dbReference type="PANTHER" id="PTHR43668:SF2">
    <property type="entry name" value="ALLANTOINASE"/>
    <property type="match status" value="1"/>
</dbReference>
<keyword evidence="7" id="KW-0378">Hydrolase</keyword>
<dbReference type="RefSeq" id="WP_163803723.1">
    <property type="nucleotide sequence ID" value="NZ_AP022620.1"/>
</dbReference>
<dbReference type="GO" id="GO:0004038">
    <property type="term" value="F:allantoinase activity"/>
    <property type="evidence" value="ECO:0007669"/>
    <property type="project" value="UniProtKB-EC"/>
</dbReference>
<dbReference type="KEGG" id="many:MANY_15690"/>
<comment type="subunit">
    <text evidence="4">Homotetramer.</text>
</comment>
<keyword evidence="8" id="KW-0862">Zinc</keyword>
<proteinExistence type="inferred from homology"/>
<dbReference type="EMBL" id="AP022620">
    <property type="protein sequence ID" value="BBZ76232.1"/>
    <property type="molecule type" value="Genomic_DNA"/>
</dbReference>
<evidence type="ECO:0000256" key="6">
    <source>
        <dbReference type="ARBA" id="ARBA00022723"/>
    </source>
</evidence>
<dbReference type="GO" id="GO:0000256">
    <property type="term" value="P:allantoin catabolic process"/>
    <property type="evidence" value="ECO:0007669"/>
    <property type="project" value="InterPro"/>
</dbReference>
<gene>
    <name evidence="10" type="primary">allB</name>
    <name evidence="10" type="ORF">MANY_15690</name>
</gene>